<evidence type="ECO:0000313" key="1">
    <source>
        <dbReference type="EMBL" id="KAF7311811.1"/>
    </source>
</evidence>
<gene>
    <name evidence="1" type="ORF">MIND_00191600</name>
</gene>
<name>A0A8H6T6G0_9AGAR</name>
<dbReference type="EMBL" id="JACAZF010000002">
    <property type="protein sequence ID" value="KAF7311811.1"/>
    <property type="molecule type" value="Genomic_DNA"/>
</dbReference>
<organism evidence="1 2">
    <name type="scientific">Mycena indigotica</name>
    <dbReference type="NCBI Taxonomy" id="2126181"/>
    <lineage>
        <taxon>Eukaryota</taxon>
        <taxon>Fungi</taxon>
        <taxon>Dikarya</taxon>
        <taxon>Basidiomycota</taxon>
        <taxon>Agaricomycotina</taxon>
        <taxon>Agaricomycetes</taxon>
        <taxon>Agaricomycetidae</taxon>
        <taxon>Agaricales</taxon>
        <taxon>Marasmiineae</taxon>
        <taxon>Mycenaceae</taxon>
        <taxon>Mycena</taxon>
    </lineage>
</organism>
<protein>
    <submittedName>
        <fullName evidence="1">Uncharacterized protein</fullName>
    </submittedName>
</protein>
<evidence type="ECO:0000313" key="2">
    <source>
        <dbReference type="Proteomes" id="UP000636479"/>
    </source>
</evidence>
<dbReference type="Proteomes" id="UP000636479">
    <property type="component" value="Unassembled WGS sequence"/>
</dbReference>
<proteinExistence type="predicted"/>
<reference evidence="1" key="1">
    <citation type="submission" date="2020-05" db="EMBL/GenBank/DDBJ databases">
        <title>Mycena genomes resolve the evolution of fungal bioluminescence.</title>
        <authorList>
            <person name="Tsai I.J."/>
        </authorList>
    </citation>
    <scope>NUCLEOTIDE SEQUENCE</scope>
    <source>
        <strain evidence="1">171206Taipei</strain>
    </source>
</reference>
<comment type="caution">
    <text evidence="1">The sequence shown here is derived from an EMBL/GenBank/DDBJ whole genome shotgun (WGS) entry which is preliminary data.</text>
</comment>
<accession>A0A8H6T6G0</accession>
<dbReference type="GeneID" id="59341340"/>
<keyword evidence="2" id="KW-1185">Reference proteome</keyword>
<dbReference type="RefSeq" id="XP_037223919.1">
    <property type="nucleotide sequence ID" value="XM_037358824.1"/>
</dbReference>
<sequence>MLCKNTADDPAYFRSVPNSSNRPHFFLRFKVNTIQRSEDITTLFHPLPNVPLPNPFLPTNSIDWDIFSRFSSPSNRPDSSLPPSPSPLTPLLEGGPSISFRRSLIDQHAQTKLQDKYADIACLAQYTTASNRTGIIATATMFFAMREIVEALGLDPEDADSTQHLGLCTEPELAPSAISTWEVLNEFGWRSHQTFTNKLRFYCQAQRISQSTWRADEPQNTMAYTLFTQIRSLWSANGPLHPDHRFSQRKQFRGHQNNFKLAAKVSENSLKKYASQILRCCT</sequence>
<dbReference type="AlphaFoldDB" id="A0A8H6T6G0"/>